<evidence type="ECO:0000256" key="8">
    <source>
        <dbReference type="ARBA" id="ARBA00023098"/>
    </source>
</evidence>
<keyword evidence="11" id="KW-1208">Phospholipid metabolism</keyword>
<protein>
    <recommendedName>
        <fullName evidence="12">Cardiolipin synthase</fullName>
        <ecNumber evidence="12">2.7.8.-</ecNumber>
    </recommendedName>
</protein>
<dbReference type="InterPro" id="IPR025202">
    <property type="entry name" value="PLD-like_dom"/>
</dbReference>
<evidence type="ECO:0000256" key="6">
    <source>
        <dbReference type="ARBA" id="ARBA00022737"/>
    </source>
</evidence>
<evidence type="ECO:0000256" key="9">
    <source>
        <dbReference type="ARBA" id="ARBA00023136"/>
    </source>
</evidence>
<keyword evidence="7 13" id="KW-1133">Transmembrane helix</keyword>
<dbReference type="PANTHER" id="PTHR21248:SF22">
    <property type="entry name" value="PHOSPHOLIPASE D"/>
    <property type="match status" value="1"/>
</dbReference>
<keyword evidence="4" id="KW-0808">Transferase</keyword>
<keyword evidence="9 13" id="KW-0472">Membrane</keyword>
<keyword evidence="10" id="KW-0594">Phospholipid biosynthesis</keyword>
<dbReference type="InterPro" id="IPR001736">
    <property type="entry name" value="PLipase_D/transphosphatidylase"/>
</dbReference>
<keyword evidence="5 13" id="KW-0812">Transmembrane</keyword>
<dbReference type="PROSITE" id="PS50035">
    <property type="entry name" value="PLD"/>
    <property type="match status" value="2"/>
</dbReference>
<evidence type="ECO:0000256" key="2">
    <source>
        <dbReference type="ARBA" id="ARBA00022475"/>
    </source>
</evidence>
<evidence type="ECO:0000256" key="3">
    <source>
        <dbReference type="ARBA" id="ARBA00022516"/>
    </source>
</evidence>
<comment type="subcellular location">
    <subcellularLocation>
        <location evidence="1">Cell membrane</location>
        <topology evidence="1">Multi-pass membrane protein</topology>
    </subcellularLocation>
</comment>
<evidence type="ECO:0000313" key="15">
    <source>
        <dbReference type="EMBL" id="WXB75424.1"/>
    </source>
</evidence>
<keyword evidence="16" id="KW-1185">Reference proteome</keyword>
<dbReference type="EC" id="2.7.8.-" evidence="12"/>
<dbReference type="SUPFAM" id="SSF56024">
    <property type="entry name" value="Phospholipase D/nuclease"/>
    <property type="match status" value="2"/>
</dbReference>
<keyword evidence="3" id="KW-0444">Lipid biosynthesis</keyword>
<dbReference type="InterPro" id="IPR022924">
    <property type="entry name" value="Cardiolipin_synthase"/>
</dbReference>
<name>A0ABZ2MEF7_9MICO</name>
<dbReference type="PANTHER" id="PTHR21248">
    <property type="entry name" value="CARDIOLIPIN SYNTHASE"/>
    <property type="match status" value="1"/>
</dbReference>
<dbReference type="EMBL" id="CP144913">
    <property type="protein sequence ID" value="WXB75424.1"/>
    <property type="molecule type" value="Genomic_DNA"/>
</dbReference>
<dbReference type="Pfam" id="PF13091">
    <property type="entry name" value="PLDc_2"/>
    <property type="match status" value="2"/>
</dbReference>
<dbReference type="NCBIfam" id="TIGR04265">
    <property type="entry name" value="bac_cardiolipin"/>
    <property type="match status" value="1"/>
</dbReference>
<dbReference type="Proteomes" id="UP001382727">
    <property type="component" value="Chromosome"/>
</dbReference>
<gene>
    <name evidence="15" type="primary">cls</name>
    <name evidence="15" type="ORF">V1351_10725</name>
</gene>
<evidence type="ECO:0000256" key="1">
    <source>
        <dbReference type="ARBA" id="ARBA00004651"/>
    </source>
</evidence>
<evidence type="ECO:0000256" key="12">
    <source>
        <dbReference type="NCBIfam" id="TIGR04265"/>
    </source>
</evidence>
<feature type="transmembrane region" description="Helical" evidence="13">
    <location>
        <begin position="6"/>
        <end position="28"/>
    </location>
</feature>
<evidence type="ECO:0000256" key="4">
    <source>
        <dbReference type="ARBA" id="ARBA00022679"/>
    </source>
</evidence>
<dbReference type="SMART" id="SM00155">
    <property type="entry name" value="PLDc"/>
    <property type="match status" value="2"/>
</dbReference>
<dbReference type="InterPro" id="IPR027379">
    <property type="entry name" value="CLS_N"/>
</dbReference>
<dbReference type="Gene3D" id="3.30.870.10">
    <property type="entry name" value="Endonuclease Chain A"/>
    <property type="match status" value="2"/>
</dbReference>
<feature type="transmembrane region" description="Helical" evidence="13">
    <location>
        <begin position="40"/>
        <end position="59"/>
    </location>
</feature>
<dbReference type="Pfam" id="PF13396">
    <property type="entry name" value="PLDc_N"/>
    <property type="match status" value="1"/>
</dbReference>
<evidence type="ECO:0000256" key="11">
    <source>
        <dbReference type="ARBA" id="ARBA00023264"/>
    </source>
</evidence>
<evidence type="ECO:0000313" key="16">
    <source>
        <dbReference type="Proteomes" id="UP001382727"/>
    </source>
</evidence>
<evidence type="ECO:0000256" key="10">
    <source>
        <dbReference type="ARBA" id="ARBA00023209"/>
    </source>
</evidence>
<accession>A0ABZ2MEF7</accession>
<evidence type="ECO:0000256" key="5">
    <source>
        <dbReference type="ARBA" id="ARBA00022692"/>
    </source>
</evidence>
<evidence type="ECO:0000259" key="14">
    <source>
        <dbReference type="PROSITE" id="PS50035"/>
    </source>
</evidence>
<keyword evidence="8" id="KW-0443">Lipid metabolism</keyword>
<evidence type="ECO:0000256" key="13">
    <source>
        <dbReference type="SAM" id="Phobius"/>
    </source>
</evidence>
<sequence length="487" mass="54745">MSVPHIAVLGGGLVLLDLVLRILALIYVPPNRRPTAAMAWLLAIFFIPVVGGLLFLLIGNPKLPRHRLQKQQEMDEVIAEHAAQSPEPDTSRWPPWWAGVVRMNDEHTAMPLWAGNRGSLIGDYAESLATMTREIAGARAYVHVEFYILSLDESTAPFFDALEAAAERGVTIRVLLDHWASSHCRDYAATIARLDAMGAQWHLMLPVQPLRGRYQRLDLRNHRKLLVVDGRTAFLGSQNLIDRSYNKKKNLSRGLQWQDLMTRIEGPVVASVDLVFATDWYMESDERLPVTNSPSVTATTSADELLECQVVPSGPGYPVENNLQLFLSLLYAAQERVAITSPYFVPEESMLRGIMAAIDRGVTVELFVSEIGDQALVWHAQRSYYAPLLDAGMRIYQYPAPYILHAKHFSIDDDVAVIGSSNMDMRSFGLNCEVSLMVRSRHYVQQMRRVEDEYRTLSTELTAEQWAMEPTRRTAVDGLARLTSALQ</sequence>
<keyword evidence="2" id="KW-1003">Cell membrane</keyword>
<keyword evidence="6" id="KW-0677">Repeat</keyword>
<evidence type="ECO:0000256" key="7">
    <source>
        <dbReference type="ARBA" id="ARBA00022989"/>
    </source>
</evidence>
<feature type="domain" description="PLD phosphodiesterase" evidence="14">
    <location>
        <begin position="400"/>
        <end position="427"/>
    </location>
</feature>
<organism evidence="15 16">
    <name type="scientific">Janibacter alittae</name>
    <dbReference type="NCBI Taxonomy" id="3115209"/>
    <lineage>
        <taxon>Bacteria</taxon>
        <taxon>Bacillati</taxon>
        <taxon>Actinomycetota</taxon>
        <taxon>Actinomycetes</taxon>
        <taxon>Micrococcales</taxon>
        <taxon>Intrasporangiaceae</taxon>
        <taxon>Janibacter</taxon>
    </lineage>
</organism>
<reference evidence="15 16" key="1">
    <citation type="submission" date="2024-02" db="EMBL/GenBank/DDBJ databases">
        <title>Janibacter sp. nov., isolated from gut of marine sandworm.</title>
        <authorList>
            <person name="Kim B."/>
            <person name="Jun M.O."/>
            <person name="Shin N.-R."/>
        </authorList>
    </citation>
    <scope>NUCLEOTIDE SEQUENCE [LARGE SCALE GENOMIC DNA]</scope>
    <source>
        <strain evidence="15 16">A1S7</strain>
    </source>
</reference>
<dbReference type="RefSeq" id="WP_338748139.1">
    <property type="nucleotide sequence ID" value="NZ_CP144913.1"/>
</dbReference>
<feature type="domain" description="PLD phosphodiesterase" evidence="14">
    <location>
        <begin position="217"/>
        <end position="244"/>
    </location>
</feature>
<proteinExistence type="predicted"/>